<dbReference type="InterPro" id="IPR001851">
    <property type="entry name" value="ABC_transp_permease"/>
</dbReference>
<evidence type="ECO:0000256" key="1">
    <source>
        <dbReference type="ARBA" id="ARBA00004651"/>
    </source>
</evidence>
<organism evidence="10 11">
    <name type="scientific">Pelagibacterium flavum</name>
    <dbReference type="NCBI Taxonomy" id="2984530"/>
    <lineage>
        <taxon>Bacteria</taxon>
        <taxon>Pseudomonadati</taxon>
        <taxon>Pseudomonadota</taxon>
        <taxon>Alphaproteobacteria</taxon>
        <taxon>Hyphomicrobiales</taxon>
        <taxon>Devosiaceae</taxon>
        <taxon>Pelagibacterium</taxon>
    </lineage>
</organism>
<keyword evidence="4 9" id="KW-0812">Transmembrane</keyword>
<comment type="subcellular location">
    <subcellularLocation>
        <location evidence="1">Cell membrane</location>
        <topology evidence="1">Multi-pass membrane protein</topology>
    </subcellularLocation>
</comment>
<feature type="transmembrane region" description="Helical" evidence="9">
    <location>
        <begin position="86"/>
        <end position="107"/>
    </location>
</feature>
<dbReference type="RefSeq" id="WP_264224389.1">
    <property type="nucleotide sequence ID" value="NZ_CP107716.1"/>
</dbReference>
<evidence type="ECO:0000313" key="11">
    <source>
        <dbReference type="Proteomes" id="UP001163882"/>
    </source>
</evidence>
<evidence type="ECO:0000313" key="10">
    <source>
        <dbReference type="EMBL" id="UYQ70700.1"/>
    </source>
</evidence>
<evidence type="ECO:0000256" key="7">
    <source>
        <dbReference type="ARBA" id="ARBA00023136"/>
    </source>
</evidence>
<name>A0ABY6ILS7_9HYPH</name>
<feature type="transmembrane region" description="Helical" evidence="9">
    <location>
        <begin position="50"/>
        <end position="74"/>
    </location>
</feature>
<evidence type="ECO:0000256" key="4">
    <source>
        <dbReference type="ARBA" id="ARBA00022692"/>
    </source>
</evidence>
<dbReference type="Proteomes" id="UP001163882">
    <property type="component" value="Chromosome"/>
</dbReference>
<feature type="transmembrane region" description="Helical" evidence="9">
    <location>
        <begin position="113"/>
        <end position="138"/>
    </location>
</feature>
<keyword evidence="7 9" id="KW-0472">Membrane</keyword>
<evidence type="ECO:0000256" key="5">
    <source>
        <dbReference type="ARBA" id="ARBA00022970"/>
    </source>
</evidence>
<dbReference type="InterPro" id="IPR052157">
    <property type="entry name" value="BCAA_transport_permease"/>
</dbReference>
<protein>
    <submittedName>
        <fullName evidence="10">Branched-chain amino acid ABC transporter permease</fullName>
    </submittedName>
</protein>
<keyword evidence="11" id="KW-1185">Reference proteome</keyword>
<proteinExistence type="inferred from homology"/>
<keyword evidence="5" id="KW-0029">Amino-acid transport</keyword>
<dbReference type="Pfam" id="PF02653">
    <property type="entry name" value="BPD_transp_2"/>
    <property type="match status" value="1"/>
</dbReference>
<feature type="transmembrane region" description="Helical" evidence="9">
    <location>
        <begin position="150"/>
        <end position="169"/>
    </location>
</feature>
<feature type="transmembrane region" description="Helical" evidence="9">
    <location>
        <begin position="310"/>
        <end position="332"/>
    </location>
</feature>
<sequence>MSANDEPIALSGNRRGPVGYVRDRLAYFTVPLLILLALLPISSVPTWGTLTLAGLAMGLMIFIMASGLTLVFGLMDVLNFGHGAMISFGAFVGVSVLLALGPLYGAAAIELNLLALLLSALAAMVAAGVLGLAFERLIVRPVYGHHLKQILITTGGLIVIEQLIIVIWGPNEIPIPRPESLKGAFIVGGVILEKYRLLAVGLGLALFVALRIILTRTKIGLLVRAGVENREMVEALGYRISVLFIGVFVAASALGGMGGIMWGLYDEVITAHMGMSVMILVFITIIIGGLGSIEGCFVAALLIGLTNNYVAYLAPKLSLGSAILLMVVVLMWRPNGLLQPSGSR</sequence>
<feature type="transmembrane region" description="Helical" evidence="9">
    <location>
        <begin position="277"/>
        <end position="303"/>
    </location>
</feature>
<keyword evidence="6 9" id="KW-1133">Transmembrane helix</keyword>
<evidence type="ECO:0000256" key="9">
    <source>
        <dbReference type="SAM" id="Phobius"/>
    </source>
</evidence>
<dbReference type="CDD" id="cd06582">
    <property type="entry name" value="TM_PBP1_LivH_like"/>
    <property type="match status" value="1"/>
</dbReference>
<keyword evidence="3" id="KW-1003">Cell membrane</keyword>
<dbReference type="PANTHER" id="PTHR11795">
    <property type="entry name" value="BRANCHED-CHAIN AMINO ACID TRANSPORT SYSTEM PERMEASE PROTEIN LIVH"/>
    <property type="match status" value="1"/>
</dbReference>
<accession>A0ABY6ILS7</accession>
<feature type="transmembrane region" description="Helical" evidence="9">
    <location>
        <begin position="195"/>
        <end position="214"/>
    </location>
</feature>
<evidence type="ECO:0000256" key="6">
    <source>
        <dbReference type="ARBA" id="ARBA00022989"/>
    </source>
</evidence>
<reference evidence="10" key="1">
    <citation type="submission" date="2022-10" db="EMBL/GenBank/DDBJ databases">
        <title>YIM 151497 complete genome.</title>
        <authorList>
            <person name="Chen X."/>
        </authorList>
    </citation>
    <scope>NUCLEOTIDE SEQUENCE</scope>
    <source>
        <strain evidence="10">YIM 151497</strain>
    </source>
</reference>
<keyword evidence="2" id="KW-0813">Transport</keyword>
<evidence type="ECO:0000256" key="3">
    <source>
        <dbReference type="ARBA" id="ARBA00022475"/>
    </source>
</evidence>
<feature type="transmembrane region" description="Helical" evidence="9">
    <location>
        <begin position="25"/>
        <end position="44"/>
    </location>
</feature>
<dbReference type="EMBL" id="CP107716">
    <property type="protein sequence ID" value="UYQ70700.1"/>
    <property type="molecule type" value="Genomic_DNA"/>
</dbReference>
<evidence type="ECO:0000256" key="8">
    <source>
        <dbReference type="ARBA" id="ARBA00037998"/>
    </source>
</evidence>
<gene>
    <name evidence="10" type="ORF">OF122_11525</name>
</gene>
<comment type="similarity">
    <text evidence="8">Belongs to the binding-protein-dependent transport system permease family. LivHM subfamily.</text>
</comment>
<feature type="transmembrane region" description="Helical" evidence="9">
    <location>
        <begin position="240"/>
        <end position="265"/>
    </location>
</feature>
<dbReference type="PANTHER" id="PTHR11795:SF442">
    <property type="entry name" value="ABC TRANSPORTER ATP-BINDING PROTEIN"/>
    <property type="match status" value="1"/>
</dbReference>
<evidence type="ECO:0000256" key="2">
    <source>
        <dbReference type="ARBA" id="ARBA00022448"/>
    </source>
</evidence>